<dbReference type="AlphaFoldDB" id="A0AAQ3NVL8"/>
<accession>A0AAQ3NVL8</accession>
<gene>
    <name evidence="1" type="ORF">V8G54_010348</name>
</gene>
<name>A0AAQ3NVL8_VIGMU</name>
<proteinExistence type="predicted"/>
<reference evidence="1 2" key="1">
    <citation type="journal article" date="2023" name="Life. Sci Alliance">
        <title>Evolutionary insights into 3D genome organization and epigenetic landscape of Vigna mungo.</title>
        <authorList>
            <person name="Junaid A."/>
            <person name="Singh B."/>
            <person name="Bhatia S."/>
        </authorList>
    </citation>
    <scope>NUCLEOTIDE SEQUENCE [LARGE SCALE GENOMIC DNA]</scope>
    <source>
        <strain evidence="1">Urdbean</strain>
    </source>
</reference>
<organism evidence="1 2">
    <name type="scientific">Vigna mungo</name>
    <name type="common">Black gram</name>
    <name type="synonym">Phaseolus mungo</name>
    <dbReference type="NCBI Taxonomy" id="3915"/>
    <lineage>
        <taxon>Eukaryota</taxon>
        <taxon>Viridiplantae</taxon>
        <taxon>Streptophyta</taxon>
        <taxon>Embryophyta</taxon>
        <taxon>Tracheophyta</taxon>
        <taxon>Spermatophyta</taxon>
        <taxon>Magnoliopsida</taxon>
        <taxon>eudicotyledons</taxon>
        <taxon>Gunneridae</taxon>
        <taxon>Pentapetalae</taxon>
        <taxon>rosids</taxon>
        <taxon>fabids</taxon>
        <taxon>Fabales</taxon>
        <taxon>Fabaceae</taxon>
        <taxon>Papilionoideae</taxon>
        <taxon>50 kb inversion clade</taxon>
        <taxon>NPAAA clade</taxon>
        <taxon>indigoferoid/millettioid clade</taxon>
        <taxon>Phaseoleae</taxon>
        <taxon>Vigna</taxon>
    </lineage>
</organism>
<protein>
    <submittedName>
        <fullName evidence="1">Uncharacterized protein</fullName>
    </submittedName>
</protein>
<feature type="non-terminal residue" evidence="1">
    <location>
        <position position="1"/>
    </location>
</feature>
<feature type="non-terminal residue" evidence="1">
    <location>
        <position position="102"/>
    </location>
</feature>
<dbReference type="Proteomes" id="UP001374535">
    <property type="component" value="Chromosome 3"/>
</dbReference>
<evidence type="ECO:0000313" key="2">
    <source>
        <dbReference type="Proteomes" id="UP001374535"/>
    </source>
</evidence>
<sequence length="102" mass="11844">FTIPIIYLFFTFIITINLHSFNTDIITSHLYKEKNNYPLPLSSSRTHNQHTIPASSFFKLNAYTITLSKPTQSSSKISILFPFLLCSFMHKKYKKQRGITIP</sequence>
<keyword evidence="2" id="KW-1185">Reference proteome</keyword>
<evidence type="ECO:0000313" key="1">
    <source>
        <dbReference type="EMBL" id="WVZ17366.1"/>
    </source>
</evidence>
<dbReference type="EMBL" id="CP144698">
    <property type="protein sequence ID" value="WVZ17366.1"/>
    <property type="molecule type" value="Genomic_DNA"/>
</dbReference>